<proteinExistence type="predicted"/>
<evidence type="ECO:0000313" key="1">
    <source>
        <dbReference type="EMBL" id="MBE1604811.1"/>
    </source>
</evidence>
<protein>
    <submittedName>
        <fullName evidence="1">Transposase</fullName>
    </submittedName>
</protein>
<sequence>MGLDRAAGPAGFMGVGKRAHLLVGALAHSSKWRGVLANAEDFPHLVEAIDQVLARLGGVTRRWRFDRMATVAIRAPADCGPSSLRSEFASVAKHYGVAVDIR</sequence>
<comment type="caution">
    <text evidence="1">The sequence shown here is derived from an EMBL/GenBank/DDBJ whole genome shotgun (WGS) entry which is preliminary data.</text>
</comment>
<name>A0A927MR42_9ACTN</name>
<reference evidence="1" key="1">
    <citation type="submission" date="2020-10" db="EMBL/GenBank/DDBJ databases">
        <title>Sequencing the genomes of 1000 actinobacteria strains.</title>
        <authorList>
            <person name="Klenk H.-P."/>
        </authorList>
    </citation>
    <scope>NUCLEOTIDE SEQUENCE</scope>
    <source>
        <strain evidence="1">DSM 45354</strain>
    </source>
</reference>
<gene>
    <name evidence="1" type="ORF">HEB94_001659</name>
</gene>
<organism evidence="1 2">
    <name type="scientific">Actinopolymorpha pittospori</name>
    <dbReference type="NCBI Taxonomy" id="648752"/>
    <lineage>
        <taxon>Bacteria</taxon>
        <taxon>Bacillati</taxon>
        <taxon>Actinomycetota</taxon>
        <taxon>Actinomycetes</taxon>
        <taxon>Propionibacteriales</taxon>
        <taxon>Actinopolymorphaceae</taxon>
        <taxon>Actinopolymorpha</taxon>
    </lineage>
</organism>
<dbReference type="AlphaFoldDB" id="A0A927MR42"/>
<keyword evidence="2" id="KW-1185">Reference proteome</keyword>
<dbReference type="Proteomes" id="UP000638648">
    <property type="component" value="Unassembled WGS sequence"/>
</dbReference>
<evidence type="ECO:0000313" key="2">
    <source>
        <dbReference type="Proteomes" id="UP000638648"/>
    </source>
</evidence>
<accession>A0A927MR42</accession>
<dbReference type="RefSeq" id="WP_192749268.1">
    <property type="nucleotide sequence ID" value="NZ_BAABJL010000180.1"/>
</dbReference>
<dbReference type="EMBL" id="JADBEM010000001">
    <property type="protein sequence ID" value="MBE1604811.1"/>
    <property type="molecule type" value="Genomic_DNA"/>
</dbReference>